<comment type="caution">
    <text evidence="1">The sequence shown here is derived from an EMBL/GenBank/DDBJ whole genome shotgun (WGS) entry which is preliminary data.</text>
</comment>
<keyword evidence="2" id="KW-1185">Reference proteome</keyword>
<name>A0A3A2Z2G2_9EURO</name>
<organism evidence="1 2">
    <name type="scientific">Aspergillus sclerotialis</name>
    <dbReference type="NCBI Taxonomy" id="2070753"/>
    <lineage>
        <taxon>Eukaryota</taxon>
        <taxon>Fungi</taxon>
        <taxon>Dikarya</taxon>
        <taxon>Ascomycota</taxon>
        <taxon>Pezizomycotina</taxon>
        <taxon>Eurotiomycetes</taxon>
        <taxon>Eurotiomycetidae</taxon>
        <taxon>Eurotiales</taxon>
        <taxon>Aspergillaceae</taxon>
        <taxon>Aspergillus</taxon>
        <taxon>Aspergillus subgen. Polypaecilum</taxon>
    </lineage>
</organism>
<protein>
    <submittedName>
        <fullName evidence="1">Uncharacterized protein</fullName>
    </submittedName>
</protein>
<reference evidence="2" key="1">
    <citation type="submission" date="2017-02" db="EMBL/GenBank/DDBJ databases">
        <authorList>
            <person name="Tafer H."/>
            <person name="Lopandic K."/>
        </authorList>
    </citation>
    <scope>NUCLEOTIDE SEQUENCE [LARGE SCALE GENOMIC DNA]</scope>
    <source>
        <strain evidence="2">CBS 366.77</strain>
    </source>
</reference>
<evidence type="ECO:0000313" key="2">
    <source>
        <dbReference type="Proteomes" id="UP000266188"/>
    </source>
</evidence>
<dbReference type="EMBL" id="MVGC01001306">
    <property type="protein sequence ID" value="RJE17252.1"/>
    <property type="molecule type" value="Genomic_DNA"/>
</dbReference>
<dbReference type="AlphaFoldDB" id="A0A3A2Z2G2"/>
<proteinExistence type="predicted"/>
<evidence type="ECO:0000313" key="1">
    <source>
        <dbReference type="EMBL" id="RJE17252.1"/>
    </source>
</evidence>
<accession>A0A3A2Z2G2</accession>
<gene>
    <name evidence="1" type="ORF">PHISCL_10411</name>
</gene>
<sequence>MRAQPSEESASGSRRSCLTPFTTLKGSWRSIRTKDMQPVLRPLTLKATDFAGPTWTAGNATCASLATFDEKSGQPCLAFLAASVTRPARTAAGAPAGALY</sequence>
<dbReference type="Proteomes" id="UP000266188">
    <property type="component" value="Unassembled WGS sequence"/>
</dbReference>